<reference evidence="4" key="1">
    <citation type="submission" date="2019-02" db="EMBL/GenBank/DDBJ databases">
        <authorList>
            <person name="Gruber-Vodicka R. H."/>
            <person name="Seah K. B. B."/>
        </authorList>
    </citation>
    <scope>NUCLEOTIDE SEQUENCE</scope>
    <source>
        <strain evidence="4">BECK_S313</strain>
    </source>
</reference>
<dbReference type="EMBL" id="CAADFK010000020">
    <property type="protein sequence ID" value="VFK11134.1"/>
    <property type="molecule type" value="Genomic_DNA"/>
</dbReference>
<name>A0A450W245_9GAMM</name>
<organism evidence="4">
    <name type="scientific">Candidatus Kentrum sp. LPFa</name>
    <dbReference type="NCBI Taxonomy" id="2126335"/>
    <lineage>
        <taxon>Bacteria</taxon>
        <taxon>Pseudomonadati</taxon>
        <taxon>Pseudomonadota</taxon>
        <taxon>Gammaproteobacteria</taxon>
        <taxon>Candidatus Kentrum</taxon>
    </lineage>
</organism>
<dbReference type="SUPFAM" id="SSF53613">
    <property type="entry name" value="Ribokinase-like"/>
    <property type="match status" value="1"/>
</dbReference>
<keyword evidence="1" id="KW-0808">Transferase</keyword>
<evidence type="ECO:0000313" key="4">
    <source>
        <dbReference type="EMBL" id="VFK11134.1"/>
    </source>
</evidence>
<dbReference type="PANTHER" id="PTHR10584">
    <property type="entry name" value="SUGAR KINASE"/>
    <property type="match status" value="1"/>
</dbReference>
<dbReference type="Pfam" id="PF00294">
    <property type="entry name" value="PfkB"/>
    <property type="match status" value="1"/>
</dbReference>
<protein>
    <submittedName>
        <fullName evidence="4">Fructokinase</fullName>
    </submittedName>
</protein>
<keyword evidence="2 4" id="KW-0418">Kinase</keyword>
<gene>
    <name evidence="4" type="ORF">BECKLPF1236B_GA0070989_10205</name>
</gene>
<dbReference type="Gene3D" id="3.40.1190.20">
    <property type="match status" value="1"/>
</dbReference>
<evidence type="ECO:0000259" key="3">
    <source>
        <dbReference type="Pfam" id="PF00294"/>
    </source>
</evidence>
<evidence type="ECO:0000256" key="2">
    <source>
        <dbReference type="ARBA" id="ARBA00022777"/>
    </source>
</evidence>
<dbReference type="PANTHER" id="PTHR10584:SF166">
    <property type="entry name" value="RIBOKINASE"/>
    <property type="match status" value="1"/>
</dbReference>
<dbReference type="InterPro" id="IPR011611">
    <property type="entry name" value="PfkB_dom"/>
</dbReference>
<dbReference type="InterPro" id="IPR029056">
    <property type="entry name" value="Ribokinase-like"/>
</dbReference>
<feature type="domain" description="Carbohydrate kinase PfkB" evidence="3">
    <location>
        <begin position="69"/>
        <end position="295"/>
    </location>
</feature>
<evidence type="ECO:0000256" key="1">
    <source>
        <dbReference type="ARBA" id="ARBA00022679"/>
    </source>
</evidence>
<dbReference type="GO" id="GO:0016301">
    <property type="term" value="F:kinase activity"/>
    <property type="evidence" value="ECO:0007669"/>
    <property type="project" value="UniProtKB-KW"/>
</dbReference>
<accession>A0A450W245</accession>
<sequence length="378" mass="41667">METIALSLDLPRCLAAKESDRTMNSLATQKEAVRNPVIPFGVSGTGFATLDLIFPWSNRQNESGAEYFSAAGGTCANVLLTLAQLGLHVNFLSRLGRDPAGMNISDSFRQAGVNISSILHDDTISSPIILQYLGSPERGCDDHWFSRHYQGHHLPGYTGITRDQVMSATPTLTRSRAFVFDRLTPETLSAARAAHAGGALVLFEPSAIRDQALFQDALTFIDILKFSSQRLDKERLPDAWLTDVPVVIRTSGEVGLNIFFRDRPKPYRLPAIKAPRMTDSCGSGDMVTAGLLFWLGTLGIRDWQAILQGIEKGQKLAAMNCAFVGARGLFHAMDISRIKKFWLELPTDAWALKVQTVKPIAGYSRIKKYPLSRLSQQN</sequence>
<dbReference type="AlphaFoldDB" id="A0A450W245"/>
<proteinExistence type="predicted"/>